<keyword evidence="1" id="KW-0472">Membrane</keyword>
<dbReference type="WBParaSite" id="GPLIN_001342300">
    <property type="protein sequence ID" value="GPLIN_001342300"/>
    <property type="gene ID" value="GPLIN_001342300"/>
</dbReference>
<dbReference type="Proteomes" id="UP000050741">
    <property type="component" value="Unassembled WGS sequence"/>
</dbReference>
<proteinExistence type="predicted"/>
<reference evidence="2" key="1">
    <citation type="submission" date="2013-12" db="EMBL/GenBank/DDBJ databases">
        <authorList>
            <person name="Aslett M."/>
        </authorList>
    </citation>
    <scope>NUCLEOTIDE SEQUENCE [LARGE SCALE GENOMIC DNA]</scope>
    <source>
        <strain evidence="2">Lindley</strain>
    </source>
</reference>
<name>A0A183CKL7_GLOPA</name>
<keyword evidence="1" id="KW-0812">Transmembrane</keyword>
<accession>A0A183CKL7</accession>
<dbReference type="AlphaFoldDB" id="A0A183CKL7"/>
<evidence type="ECO:0000256" key="1">
    <source>
        <dbReference type="SAM" id="Phobius"/>
    </source>
</evidence>
<protein>
    <submittedName>
        <fullName evidence="3">Periplasmic heavy metal sensor</fullName>
    </submittedName>
</protein>
<keyword evidence="1" id="KW-1133">Transmembrane helix</keyword>
<evidence type="ECO:0000313" key="3">
    <source>
        <dbReference type="WBParaSite" id="GPLIN_001342300"/>
    </source>
</evidence>
<evidence type="ECO:0000313" key="2">
    <source>
        <dbReference type="Proteomes" id="UP000050741"/>
    </source>
</evidence>
<feature type="transmembrane region" description="Helical" evidence="1">
    <location>
        <begin position="6"/>
        <end position="25"/>
    </location>
</feature>
<sequence length="176" mass="20549">MCGSRIYSALFVSGFLVCMWQAAIVQMSRIGHYHGGQDPKRLYDFRLAQTPAAKLKRRVETLIMELRQERVLWGNLELQVERLTQQEVRQWREREAVAALQAAKRSRLEGNMRRARSIIMRGSPLSMLLLLDFICEQLLRLWSLSPKCRPNPWPIPSMGSWRRPSVAGHKRYTTKK</sequence>
<reference evidence="3" key="3">
    <citation type="submission" date="2016-06" db="UniProtKB">
        <authorList>
            <consortium name="WormBaseParasite"/>
        </authorList>
    </citation>
    <scope>IDENTIFICATION</scope>
</reference>
<keyword evidence="2" id="KW-1185">Reference proteome</keyword>
<organism evidence="2 3">
    <name type="scientific">Globodera pallida</name>
    <name type="common">Potato cyst nematode worm</name>
    <name type="synonym">Heterodera pallida</name>
    <dbReference type="NCBI Taxonomy" id="36090"/>
    <lineage>
        <taxon>Eukaryota</taxon>
        <taxon>Metazoa</taxon>
        <taxon>Ecdysozoa</taxon>
        <taxon>Nematoda</taxon>
        <taxon>Chromadorea</taxon>
        <taxon>Rhabditida</taxon>
        <taxon>Tylenchina</taxon>
        <taxon>Tylenchomorpha</taxon>
        <taxon>Tylenchoidea</taxon>
        <taxon>Heteroderidae</taxon>
        <taxon>Heteroderinae</taxon>
        <taxon>Globodera</taxon>
    </lineage>
</organism>
<reference evidence="2" key="2">
    <citation type="submission" date="2014-05" db="EMBL/GenBank/DDBJ databases">
        <title>The genome and life-stage specific transcriptomes of Globodera pallida elucidate key aspects of plant parasitism by a cyst nematode.</title>
        <authorList>
            <person name="Cotton J.A."/>
            <person name="Lilley C.J."/>
            <person name="Jones L.M."/>
            <person name="Kikuchi T."/>
            <person name="Reid A.J."/>
            <person name="Thorpe P."/>
            <person name="Tsai I.J."/>
            <person name="Beasley H."/>
            <person name="Blok V."/>
            <person name="Cock P.J.A."/>
            <person name="Van den Akker S.E."/>
            <person name="Holroyd N."/>
            <person name="Hunt M."/>
            <person name="Mantelin S."/>
            <person name="Naghra H."/>
            <person name="Pain A."/>
            <person name="Palomares-Rius J.E."/>
            <person name="Zarowiecki M."/>
            <person name="Berriman M."/>
            <person name="Jones J.T."/>
            <person name="Urwin P.E."/>
        </authorList>
    </citation>
    <scope>NUCLEOTIDE SEQUENCE [LARGE SCALE GENOMIC DNA]</scope>
    <source>
        <strain evidence="2">Lindley</strain>
    </source>
</reference>